<evidence type="ECO:0000313" key="1">
    <source>
        <dbReference type="EMBL" id="KAK8947177.1"/>
    </source>
</evidence>
<evidence type="ECO:0000313" key="2">
    <source>
        <dbReference type="Proteomes" id="UP001418222"/>
    </source>
</evidence>
<accession>A0AAP0GA87</accession>
<gene>
    <name evidence="1" type="ORF">KSP39_PZI007239</name>
</gene>
<keyword evidence="2" id="KW-1185">Reference proteome</keyword>
<organism evidence="1 2">
    <name type="scientific">Platanthera zijinensis</name>
    <dbReference type="NCBI Taxonomy" id="2320716"/>
    <lineage>
        <taxon>Eukaryota</taxon>
        <taxon>Viridiplantae</taxon>
        <taxon>Streptophyta</taxon>
        <taxon>Embryophyta</taxon>
        <taxon>Tracheophyta</taxon>
        <taxon>Spermatophyta</taxon>
        <taxon>Magnoliopsida</taxon>
        <taxon>Liliopsida</taxon>
        <taxon>Asparagales</taxon>
        <taxon>Orchidaceae</taxon>
        <taxon>Orchidoideae</taxon>
        <taxon>Orchideae</taxon>
        <taxon>Orchidinae</taxon>
        <taxon>Platanthera</taxon>
    </lineage>
</organism>
<dbReference type="Proteomes" id="UP001418222">
    <property type="component" value="Unassembled WGS sequence"/>
</dbReference>
<name>A0AAP0GA87_9ASPA</name>
<dbReference type="EMBL" id="JBBWWQ010000005">
    <property type="protein sequence ID" value="KAK8947177.1"/>
    <property type="molecule type" value="Genomic_DNA"/>
</dbReference>
<dbReference type="AlphaFoldDB" id="A0AAP0GA87"/>
<protein>
    <submittedName>
        <fullName evidence="1">Uncharacterized protein</fullName>
    </submittedName>
</protein>
<reference evidence="1 2" key="1">
    <citation type="journal article" date="2022" name="Nat. Plants">
        <title>Genomes of leafy and leafless Platanthera orchids illuminate the evolution of mycoheterotrophy.</title>
        <authorList>
            <person name="Li M.H."/>
            <person name="Liu K.W."/>
            <person name="Li Z."/>
            <person name="Lu H.C."/>
            <person name="Ye Q.L."/>
            <person name="Zhang D."/>
            <person name="Wang J.Y."/>
            <person name="Li Y.F."/>
            <person name="Zhong Z.M."/>
            <person name="Liu X."/>
            <person name="Yu X."/>
            <person name="Liu D.K."/>
            <person name="Tu X.D."/>
            <person name="Liu B."/>
            <person name="Hao Y."/>
            <person name="Liao X.Y."/>
            <person name="Jiang Y.T."/>
            <person name="Sun W.H."/>
            <person name="Chen J."/>
            <person name="Chen Y.Q."/>
            <person name="Ai Y."/>
            <person name="Zhai J.W."/>
            <person name="Wu S.S."/>
            <person name="Zhou Z."/>
            <person name="Hsiao Y.Y."/>
            <person name="Wu W.L."/>
            <person name="Chen Y.Y."/>
            <person name="Lin Y.F."/>
            <person name="Hsu J.L."/>
            <person name="Li C.Y."/>
            <person name="Wang Z.W."/>
            <person name="Zhao X."/>
            <person name="Zhong W.Y."/>
            <person name="Ma X.K."/>
            <person name="Ma L."/>
            <person name="Huang J."/>
            <person name="Chen G.Z."/>
            <person name="Huang M.Z."/>
            <person name="Huang L."/>
            <person name="Peng D.H."/>
            <person name="Luo Y.B."/>
            <person name="Zou S.Q."/>
            <person name="Chen S.P."/>
            <person name="Lan S."/>
            <person name="Tsai W.C."/>
            <person name="Van de Peer Y."/>
            <person name="Liu Z.J."/>
        </authorList>
    </citation>
    <scope>NUCLEOTIDE SEQUENCE [LARGE SCALE GENOMIC DNA]</scope>
    <source>
        <strain evidence="1">Lor287</strain>
    </source>
</reference>
<comment type="caution">
    <text evidence="1">The sequence shown here is derived from an EMBL/GenBank/DDBJ whole genome shotgun (WGS) entry which is preliminary data.</text>
</comment>
<proteinExistence type="predicted"/>
<sequence length="150" mass="16861">MVSSVGTCSKAGRPSSGDFEPRTAFLRQFQAPDVLPPAIPRALLHRTPKQSAAFQNCSSEIYFKTALSEQQLFNPPELSKQTRRRGLRFGDVNSRLHSIAAGASSAALHIRRAVARFKCRPLLHGRYQVVSKWYCHCHLFYIRLLSVSSF</sequence>